<organism evidence="2 3">
    <name type="scientific">Pseudomonas fluorescens</name>
    <dbReference type="NCBI Taxonomy" id="294"/>
    <lineage>
        <taxon>Bacteria</taxon>
        <taxon>Pseudomonadati</taxon>
        <taxon>Pseudomonadota</taxon>
        <taxon>Gammaproteobacteria</taxon>
        <taxon>Pseudomonadales</taxon>
        <taxon>Pseudomonadaceae</taxon>
        <taxon>Pseudomonas</taxon>
    </lineage>
</organism>
<keyword evidence="2" id="KW-0547">Nucleotide-binding</keyword>
<dbReference type="GO" id="GO:0016747">
    <property type="term" value="F:acyltransferase activity, transferring groups other than amino-acyl groups"/>
    <property type="evidence" value="ECO:0007669"/>
    <property type="project" value="InterPro"/>
</dbReference>
<comment type="caution">
    <text evidence="2">The sequence shown here is derived from an EMBL/GenBank/DDBJ whole genome shotgun (WGS) entry which is preliminary data.</text>
</comment>
<dbReference type="AlphaFoldDB" id="A0A944DPS2"/>
<dbReference type="Gene3D" id="3.40.50.300">
    <property type="entry name" value="P-loop containing nucleotide triphosphate hydrolases"/>
    <property type="match status" value="1"/>
</dbReference>
<protein>
    <submittedName>
        <fullName evidence="2">ABC transporter ATP-binding protein</fullName>
    </submittedName>
</protein>
<dbReference type="SUPFAM" id="SSF55729">
    <property type="entry name" value="Acyl-CoA N-acyltransferases (Nat)"/>
    <property type="match status" value="1"/>
</dbReference>
<evidence type="ECO:0000259" key="1">
    <source>
        <dbReference type="Pfam" id="PF00583"/>
    </source>
</evidence>
<proteinExistence type="predicted"/>
<dbReference type="Pfam" id="PF00583">
    <property type="entry name" value="Acetyltransf_1"/>
    <property type="match status" value="1"/>
</dbReference>
<dbReference type="GO" id="GO:0005524">
    <property type="term" value="F:ATP binding"/>
    <property type="evidence" value="ECO:0007669"/>
    <property type="project" value="UniProtKB-KW"/>
</dbReference>
<name>A0A944DPS2_PSEFL</name>
<dbReference type="Proteomes" id="UP000692896">
    <property type="component" value="Unassembled WGS sequence"/>
</dbReference>
<accession>A0A944DPS2</accession>
<evidence type="ECO:0000313" key="3">
    <source>
        <dbReference type="Proteomes" id="UP000692896"/>
    </source>
</evidence>
<dbReference type="CDD" id="cd04301">
    <property type="entry name" value="NAT_SF"/>
    <property type="match status" value="1"/>
</dbReference>
<dbReference type="CDD" id="cd00267">
    <property type="entry name" value="ABC_ATPase"/>
    <property type="match status" value="1"/>
</dbReference>
<sequence length="374" mass="41402">MRVQVSHRCSDFNSYRAARVKSLFNVESGCDVDVAADLPIEQLSWKIGVVVGPSGSGKTTLGKAIGTIYSPRWPKNLPIIDAIDPMGAFDDVTGALSAVGLGTVPAWLRPFAVLSNGEQFRANLARLVCEAPAMAVVDEFSSVVDRQIARVGAAAFAKAWRRTAGRVVLLSCHYDILDWVQPDWVYDTGTGEFHRGWLRPRPSFELEIREAKQRDYALFEPHHYLKLPPMVASTHYVGWVNGEPVAHIAFSTRPGLIEARACRLVVMPEWQGAGVGMRFLNTLCGQWLEGRNRYGRPLRTLFHTSHPGLAAALRRDKRWTQVSAALIGGNYARSRQSLKESNRRLGRHSSAGSGFGGHFRAVQGFRYLGENTCE</sequence>
<dbReference type="EMBL" id="JAGGOB010000056">
    <property type="protein sequence ID" value="MBT2331653.1"/>
    <property type="molecule type" value="Genomic_DNA"/>
</dbReference>
<dbReference type="InterPro" id="IPR000182">
    <property type="entry name" value="GNAT_dom"/>
</dbReference>
<reference evidence="2" key="1">
    <citation type="submission" date="2021-03" db="EMBL/GenBank/DDBJ databases">
        <title>Genomic analysis provides insights into the functional capacity of soil bacteria communities inhabiting an altitudinal gradient in the Atacama Desert.</title>
        <authorList>
            <person name="Gonzalez M."/>
            <person name="Maldonado J."/>
            <person name="Maza F."/>
            <person name="Hodar C."/>
            <person name="Cortes M."/>
            <person name="Palma R."/>
            <person name="Andreani C."/>
            <person name="Gaete A."/>
            <person name="Vasquez-Dean J."/>
            <person name="Acuna V."/>
            <person name="Aguado M."/>
            <person name="Mandakovic D."/>
            <person name="Latorre M."/>
            <person name="Orellana A."/>
            <person name="Gutierrez R."/>
            <person name="Montecino M."/>
            <person name="Allende M."/>
            <person name="Maass A."/>
            <person name="Cambiazo V."/>
        </authorList>
    </citation>
    <scope>NUCLEOTIDE SEQUENCE</scope>
    <source>
        <strain evidence="2">ISL-25</strain>
    </source>
</reference>
<evidence type="ECO:0000313" key="2">
    <source>
        <dbReference type="EMBL" id="MBT2331653.1"/>
    </source>
</evidence>
<dbReference type="Gene3D" id="3.40.630.30">
    <property type="match status" value="1"/>
</dbReference>
<dbReference type="InterPro" id="IPR027417">
    <property type="entry name" value="P-loop_NTPase"/>
</dbReference>
<dbReference type="SUPFAM" id="SSF52540">
    <property type="entry name" value="P-loop containing nucleoside triphosphate hydrolases"/>
    <property type="match status" value="1"/>
</dbReference>
<dbReference type="InterPro" id="IPR016181">
    <property type="entry name" value="Acyl_CoA_acyltransferase"/>
</dbReference>
<dbReference type="RefSeq" id="WP_214912876.1">
    <property type="nucleotide sequence ID" value="NZ_JAGGNX010000004.1"/>
</dbReference>
<gene>
    <name evidence="2" type="ORF">J7E47_23330</name>
</gene>
<feature type="domain" description="N-acetyltransferase" evidence="1">
    <location>
        <begin position="215"/>
        <end position="293"/>
    </location>
</feature>
<keyword evidence="2" id="KW-0067">ATP-binding</keyword>